<dbReference type="EMBL" id="MFAF01000081">
    <property type="protein sequence ID" value="OGD75170.1"/>
    <property type="molecule type" value="Genomic_DNA"/>
</dbReference>
<evidence type="ECO:0000256" key="1">
    <source>
        <dbReference type="SAM" id="SignalP"/>
    </source>
</evidence>
<evidence type="ECO:0000313" key="3">
    <source>
        <dbReference type="Proteomes" id="UP000177187"/>
    </source>
</evidence>
<feature type="chain" id="PRO_5009518549" evidence="1">
    <location>
        <begin position="18"/>
        <end position="597"/>
    </location>
</feature>
<dbReference type="InterPro" id="IPR026444">
    <property type="entry name" value="Secre_tail"/>
</dbReference>
<name>A0A1F5F6D0_9BACT</name>
<organism evidence="2 3">
    <name type="scientific">Candidatus Coatesbacteria bacterium RBG_13_66_14</name>
    <dbReference type="NCBI Taxonomy" id="1817816"/>
    <lineage>
        <taxon>Bacteria</taxon>
        <taxon>Candidatus Coatesiibacteriota</taxon>
    </lineage>
</organism>
<feature type="signal peptide" evidence="1">
    <location>
        <begin position="1"/>
        <end position="17"/>
    </location>
</feature>
<comment type="caution">
    <text evidence="2">The sequence shown here is derived from an EMBL/GenBank/DDBJ whole genome shotgun (WGS) entry which is preliminary data.</text>
</comment>
<proteinExistence type="predicted"/>
<keyword evidence="1" id="KW-0732">Signal</keyword>
<reference evidence="2 3" key="1">
    <citation type="journal article" date="2016" name="Nat. Commun.">
        <title>Thousands of microbial genomes shed light on interconnected biogeochemical processes in an aquifer system.</title>
        <authorList>
            <person name="Anantharaman K."/>
            <person name="Brown C.T."/>
            <person name="Hug L.A."/>
            <person name="Sharon I."/>
            <person name="Castelle C.J."/>
            <person name="Probst A.J."/>
            <person name="Thomas B.C."/>
            <person name="Singh A."/>
            <person name="Wilkins M.J."/>
            <person name="Karaoz U."/>
            <person name="Brodie E.L."/>
            <person name="Williams K.H."/>
            <person name="Hubbard S.S."/>
            <person name="Banfield J.F."/>
        </authorList>
    </citation>
    <scope>NUCLEOTIDE SEQUENCE [LARGE SCALE GENOMIC DNA]</scope>
</reference>
<dbReference type="Proteomes" id="UP000177187">
    <property type="component" value="Unassembled WGS sequence"/>
</dbReference>
<dbReference type="AlphaFoldDB" id="A0A1F5F6D0"/>
<gene>
    <name evidence="2" type="ORF">A2Y64_02505</name>
</gene>
<dbReference type="STRING" id="1817816.A2Y64_02505"/>
<protein>
    <submittedName>
        <fullName evidence="2">Uncharacterized protein</fullName>
    </submittedName>
</protein>
<sequence length="597" mass="65309">MKRAIPLLFLLIVPVLANPDGIPITRLAEGAPPLETRDEYMAGRAPYGDPVFVTVYQSPAGPGDDLYVLVNDVLLPQITAGLNTWVDDMEEEGYNVTVVASGVISPEDLRTELQAQWALGMDGTVLIGDFDSAWFEGVFWVDIGYENFPCDLFLTDLDGYWEDSDVNGSYDVHTDGSGDMEPDIYFGRLPAHNLYVCGDEDELVNAWMERVHDYRTEDWPLDVNSLTYVDHDWAGWGALWGSQVSYVYSDNEIHSWPDVTAQGYMDRLNDVTYEHILMCCHSSPAYHAFHTGGSVSGAYVNYTDHEWAVHNLFACSNARYTTDNNMGGIYALDQGSKGLISIGSTKTGSMLEFQVFYTAVSDGMTWGEALAYWMSVVAEGEYGGWTQQEARGWFYGMTLIGDPTLAPEIESPVEVVSFRADAIDGGALVSWAVSRPEEAAGYNLYRLSGDGESRERLNENLFSGDGPWRYLDTGADTGRVAYLLEVVEPGGDSRFYGPAECELYGRDIARTRLLGTYPNPAGGLATVSFELATGDAGDVGVALYDTAGRRVLTVHSGALPAGRHVLGFDASGLAGGVYLLKLETASAVRTTRLVVAR</sequence>
<accession>A0A1F5F6D0</accession>
<evidence type="ECO:0000313" key="2">
    <source>
        <dbReference type="EMBL" id="OGD75170.1"/>
    </source>
</evidence>
<dbReference type="NCBIfam" id="TIGR04183">
    <property type="entry name" value="Por_Secre_tail"/>
    <property type="match status" value="1"/>
</dbReference>